<feature type="transmembrane region" description="Helical" evidence="5">
    <location>
        <begin position="542"/>
        <end position="561"/>
    </location>
</feature>
<evidence type="ECO:0000313" key="8">
    <source>
        <dbReference type="EMBL" id="MFD1782685.1"/>
    </source>
</evidence>
<dbReference type="Gene3D" id="1.10.510.10">
    <property type="entry name" value="Transferase(Phosphotransferase) domain 1"/>
    <property type="match status" value="1"/>
</dbReference>
<keyword evidence="1 8" id="KW-0808">Transferase</keyword>
<keyword evidence="5" id="KW-1133">Transmembrane helix</keyword>
<dbReference type="PANTHER" id="PTHR43289:SF34">
    <property type="entry name" value="SERINE_THREONINE-PROTEIN KINASE YBDM-RELATED"/>
    <property type="match status" value="1"/>
</dbReference>
<dbReference type="GO" id="GO:0016301">
    <property type="term" value="F:kinase activity"/>
    <property type="evidence" value="ECO:0007669"/>
    <property type="project" value="UniProtKB-KW"/>
</dbReference>
<dbReference type="EMBL" id="JBHUEY010000001">
    <property type="protein sequence ID" value="MFD1782685.1"/>
    <property type="molecule type" value="Genomic_DNA"/>
</dbReference>
<comment type="caution">
    <text evidence="8">The sequence shown here is derived from an EMBL/GenBank/DDBJ whole genome shotgun (WGS) entry which is preliminary data.</text>
</comment>
<dbReference type="InterPro" id="IPR001932">
    <property type="entry name" value="PPM-type_phosphatase-like_dom"/>
</dbReference>
<name>A0ABW4MXT7_9CAUL</name>
<evidence type="ECO:0000256" key="4">
    <source>
        <dbReference type="ARBA" id="ARBA00022840"/>
    </source>
</evidence>
<dbReference type="CDD" id="cd14014">
    <property type="entry name" value="STKc_PknB_like"/>
    <property type="match status" value="1"/>
</dbReference>
<dbReference type="Gene3D" id="3.30.200.20">
    <property type="entry name" value="Phosphorylase Kinase, domain 1"/>
    <property type="match status" value="1"/>
</dbReference>
<dbReference type="SMART" id="SM00220">
    <property type="entry name" value="S_TKc"/>
    <property type="match status" value="1"/>
</dbReference>
<dbReference type="EC" id="3.1.3.16" evidence="8"/>
<evidence type="ECO:0000256" key="2">
    <source>
        <dbReference type="ARBA" id="ARBA00022741"/>
    </source>
</evidence>
<keyword evidence="8" id="KW-0378">Hydrolase</keyword>
<keyword evidence="3 8" id="KW-0418">Kinase</keyword>
<keyword evidence="5" id="KW-0472">Membrane</keyword>
<keyword evidence="9" id="KW-1185">Reference proteome</keyword>
<dbReference type="PROSITE" id="PS00108">
    <property type="entry name" value="PROTEIN_KINASE_ST"/>
    <property type="match status" value="1"/>
</dbReference>
<dbReference type="SUPFAM" id="SSF56112">
    <property type="entry name" value="Protein kinase-like (PK-like)"/>
    <property type="match status" value="1"/>
</dbReference>
<dbReference type="InterPro" id="IPR008271">
    <property type="entry name" value="Ser/Thr_kinase_AS"/>
</dbReference>
<dbReference type="InterPro" id="IPR036457">
    <property type="entry name" value="PPM-type-like_dom_sf"/>
</dbReference>
<dbReference type="GO" id="GO:0004722">
    <property type="term" value="F:protein serine/threonine phosphatase activity"/>
    <property type="evidence" value="ECO:0007669"/>
    <property type="project" value="UniProtKB-EC"/>
</dbReference>
<protein>
    <submittedName>
        <fullName evidence="8">Bifunctional protein-serine/threonine kinase/phosphatase</fullName>
        <ecNumber evidence="8">2.7.11.-</ecNumber>
        <ecNumber evidence="8">3.1.3.-</ecNumber>
        <ecNumber evidence="8">3.1.3.16</ecNumber>
    </submittedName>
</protein>
<gene>
    <name evidence="8" type="ORF">ACFSC0_04710</name>
</gene>
<dbReference type="InterPro" id="IPR011009">
    <property type="entry name" value="Kinase-like_dom_sf"/>
</dbReference>
<dbReference type="CDD" id="cd00143">
    <property type="entry name" value="PP2Cc"/>
    <property type="match status" value="1"/>
</dbReference>
<dbReference type="Proteomes" id="UP001597237">
    <property type="component" value="Unassembled WGS sequence"/>
</dbReference>
<evidence type="ECO:0000313" key="9">
    <source>
        <dbReference type="Proteomes" id="UP001597237"/>
    </source>
</evidence>
<organism evidence="8 9">
    <name type="scientific">Phenylobacterium terrae</name>
    <dbReference type="NCBI Taxonomy" id="2665495"/>
    <lineage>
        <taxon>Bacteria</taxon>
        <taxon>Pseudomonadati</taxon>
        <taxon>Pseudomonadota</taxon>
        <taxon>Alphaproteobacteria</taxon>
        <taxon>Caulobacterales</taxon>
        <taxon>Caulobacteraceae</taxon>
        <taxon>Phenylobacterium</taxon>
    </lineage>
</organism>
<dbReference type="EC" id="3.1.3.-" evidence="8"/>
<proteinExistence type="predicted"/>
<evidence type="ECO:0000256" key="5">
    <source>
        <dbReference type="SAM" id="Phobius"/>
    </source>
</evidence>
<dbReference type="PANTHER" id="PTHR43289">
    <property type="entry name" value="MITOGEN-ACTIVATED PROTEIN KINASE KINASE KINASE 20-RELATED"/>
    <property type="match status" value="1"/>
</dbReference>
<dbReference type="RefSeq" id="WP_377282359.1">
    <property type="nucleotide sequence ID" value="NZ_JBHRSI010000006.1"/>
</dbReference>
<dbReference type="Pfam" id="PF13672">
    <property type="entry name" value="PP2C_2"/>
    <property type="match status" value="1"/>
</dbReference>
<dbReference type="PROSITE" id="PS50011">
    <property type="entry name" value="PROTEIN_KINASE_DOM"/>
    <property type="match status" value="1"/>
</dbReference>
<evidence type="ECO:0000256" key="3">
    <source>
        <dbReference type="ARBA" id="ARBA00022777"/>
    </source>
</evidence>
<dbReference type="SMART" id="SM00331">
    <property type="entry name" value="PP2C_SIG"/>
    <property type="match status" value="1"/>
</dbReference>
<feature type="domain" description="Protein kinase" evidence="6">
    <location>
        <begin position="265"/>
        <end position="524"/>
    </location>
</feature>
<sequence length="562" mass="60348">MEQAAQLKVQVGHATAMGPGKRLNEDFAAVQLEEPGRLAGLTAALADGVGGAKGGRVAAETAVRGFFDGYFGQSETLPVRQSAGRAIDAVSRWIHAQGCTDPQLEGMASTLTAVVLRGRRLHVLHVGDSRLYRLRDGKVARLTDDHRVPGFENALSRSIGEARIAIDYASEELLAHDRLLLCSDGVHGPLGEKRIAEALGRRGGAEASARELVDAAVAAGGQDDATALVIDVLELPAVDLTDLGQAVSALPMRQPPAAGETVDDYRLDALLADGRYSRVFRAMDRRSEQPVLLKFPKPQALGAEASARSAFLRESWVASRVASPWVGRVIEPEPGRRTCLYLVQPFYQGETLERRLSRTPIPLPAGLELSAKLCKAVAALHRAGVIHRDIKPDNVILEPEAGLKLVDLGVARLPHLEAFPAPEIPGTASYMAPELHAGGAGDVRTDVFALGVTLYRLFTGGAYPYGEIEPFSTPKLRRPAPASSHRPDLPAWLDAALARAVAPDPDERFQDAFELLSALENGALGAPPARPRPLSLYDRDPLRFWQIVSLVLLILLIASLAR</sequence>
<dbReference type="InterPro" id="IPR000719">
    <property type="entry name" value="Prot_kinase_dom"/>
</dbReference>
<reference evidence="9" key="1">
    <citation type="journal article" date="2019" name="Int. J. Syst. Evol. Microbiol.">
        <title>The Global Catalogue of Microorganisms (GCM) 10K type strain sequencing project: providing services to taxonomists for standard genome sequencing and annotation.</title>
        <authorList>
            <consortium name="The Broad Institute Genomics Platform"/>
            <consortium name="The Broad Institute Genome Sequencing Center for Infectious Disease"/>
            <person name="Wu L."/>
            <person name="Ma J."/>
        </authorList>
    </citation>
    <scope>NUCLEOTIDE SEQUENCE [LARGE SCALE GENOMIC DNA]</scope>
    <source>
        <strain evidence="9">DFY28</strain>
    </source>
</reference>
<keyword evidence="4" id="KW-0067">ATP-binding</keyword>
<evidence type="ECO:0000259" key="6">
    <source>
        <dbReference type="PROSITE" id="PS50011"/>
    </source>
</evidence>
<dbReference type="Pfam" id="PF00069">
    <property type="entry name" value="Pkinase"/>
    <property type="match status" value="1"/>
</dbReference>
<dbReference type="PROSITE" id="PS51746">
    <property type="entry name" value="PPM_2"/>
    <property type="match status" value="1"/>
</dbReference>
<evidence type="ECO:0000256" key="1">
    <source>
        <dbReference type="ARBA" id="ARBA00022679"/>
    </source>
</evidence>
<keyword evidence="5" id="KW-0812">Transmembrane</keyword>
<accession>A0ABW4MXT7</accession>
<evidence type="ECO:0000259" key="7">
    <source>
        <dbReference type="PROSITE" id="PS51746"/>
    </source>
</evidence>
<feature type="domain" description="PPM-type phosphatase" evidence="7">
    <location>
        <begin position="10"/>
        <end position="232"/>
    </location>
</feature>
<dbReference type="EC" id="2.7.11.-" evidence="8"/>
<keyword evidence="2" id="KW-0547">Nucleotide-binding</keyword>
<dbReference type="SUPFAM" id="SSF81606">
    <property type="entry name" value="PP2C-like"/>
    <property type="match status" value="1"/>
</dbReference>
<dbReference type="Gene3D" id="3.60.40.10">
    <property type="entry name" value="PPM-type phosphatase domain"/>
    <property type="match status" value="1"/>
</dbReference>
<dbReference type="SMART" id="SM00332">
    <property type="entry name" value="PP2Cc"/>
    <property type="match status" value="1"/>
</dbReference>